<keyword evidence="2" id="KW-1185">Reference proteome</keyword>
<reference evidence="1" key="2">
    <citation type="submission" date="2014-09" db="EMBL/GenBank/DDBJ databases">
        <title>Criblamydia sequanensis harbors a mega-plasmid encoding arsenite resistance.</title>
        <authorList>
            <person name="Bertelli C."/>
            <person name="Goesmann A."/>
            <person name="Greub G."/>
        </authorList>
    </citation>
    <scope>NUCLEOTIDE SEQUENCE [LARGE SCALE GENOMIC DNA]</scope>
    <source>
        <strain evidence="1">CRIB-18</strain>
    </source>
</reference>
<proteinExistence type="predicted"/>
<dbReference type="OrthoDB" id="9887499at2"/>
<comment type="caution">
    <text evidence="1">The sequence shown here is derived from an EMBL/GenBank/DDBJ whole genome shotgun (WGS) entry which is preliminary data.</text>
</comment>
<dbReference type="Proteomes" id="UP000031552">
    <property type="component" value="Unassembled WGS sequence"/>
</dbReference>
<dbReference type="InterPro" id="IPR035365">
    <property type="entry name" value="DUF5407"/>
</dbReference>
<dbReference type="AlphaFoldDB" id="A0A090DZ58"/>
<name>A0A090DZ58_9BACT</name>
<dbReference type="RefSeq" id="WP_041017483.1">
    <property type="nucleotide sequence ID" value="NZ_CCEJ010000004.1"/>
</dbReference>
<evidence type="ECO:0000313" key="2">
    <source>
        <dbReference type="Proteomes" id="UP000031552"/>
    </source>
</evidence>
<organism evidence="1 2">
    <name type="scientific">Candidatus Criblamydia sequanensis CRIB-18</name>
    <dbReference type="NCBI Taxonomy" id="1437425"/>
    <lineage>
        <taxon>Bacteria</taxon>
        <taxon>Pseudomonadati</taxon>
        <taxon>Chlamydiota</taxon>
        <taxon>Chlamydiia</taxon>
        <taxon>Parachlamydiales</taxon>
        <taxon>Candidatus Criblamydiaceae</taxon>
        <taxon>Candidatus Criblamydia</taxon>
    </lineage>
</organism>
<reference evidence="1" key="1">
    <citation type="submission" date="2013-12" db="EMBL/GenBank/DDBJ databases">
        <authorList>
            <person name="Linke B."/>
        </authorList>
    </citation>
    <scope>NUCLEOTIDE SEQUENCE [LARGE SCALE GENOMIC DNA]</scope>
    <source>
        <strain evidence="1">CRIB-18</strain>
    </source>
</reference>
<gene>
    <name evidence="1" type="ORF">CSEC_1148</name>
</gene>
<sequence>MARQHESFSIDGMLDMVNDSFKEVKEMLADIKTKKSEEVSIGQMFELQFKMNNASQISEMNTAVIAASNTAILSMTRNLKQ</sequence>
<evidence type="ECO:0000313" key="1">
    <source>
        <dbReference type="EMBL" id="CDR33974.1"/>
    </source>
</evidence>
<dbReference type="Pfam" id="PF17401">
    <property type="entry name" value="DUF5407"/>
    <property type="match status" value="1"/>
</dbReference>
<protein>
    <submittedName>
        <fullName evidence="1">Uncharacterized protein</fullName>
    </submittedName>
</protein>
<dbReference type="EMBL" id="CCEJ010000004">
    <property type="protein sequence ID" value="CDR33974.1"/>
    <property type="molecule type" value="Genomic_DNA"/>
</dbReference>
<accession>A0A090DZ58</accession>